<sequence length="95" mass="11323">MRNTTEKPTIQVKPTNNGTTECFSFEVPKGSLHVNHLIKFLEFREKHEPAQVQKSFIHVFFQAYHDKFFDINEEQKMHVEDVMMLLAEWSCCYNK</sequence>
<protein>
    <submittedName>
        <fullName evidence="1">Uncharacterized protein</fullName>
    </submittedName>
</protein>
<reference evidence="2" key="1">
    <citation type="journal article" date="2019" name="Int. J. Syst. Evol. Microbiol.">
        <title>The Global Catalogue of Microorganisms (GCM) 10K type strain sequencing project: providing services to taxonomists for standard genome sequencing and annotation.</title>
        <authorList>
            <consortium name="The Broad Institute Genomics Platform"/>
            <consortium name="The Broad Institute Genome Sequencing Center for Infectious Disease"/>
            <person name="Wu L."/>
            <person name="Ma J."/>
        </authorList>
    </citation>
    <scope>NUCLEOTIDE SEQUENCE [LARGE SCALE GENOMIC DNA]</scope>
    <source>
        <strain evidence="2">KCTC 42217</strain>
    </source>
</reference>
<proteinExistence type="predicted"/>
<name>A0ABW4ZQA6_9SPHI</name>
<dbReference type="RefSeq" id="WP_255900506.1">
    <property type="nucleotide sequence ID" value="NZ_JAFMZO010000002.1"/>
</dbReference>
<comment type="caution">
    <text evidence="1">The sequence shown here is derived from an EMBL/GenBank/DDBJ whole genome shotgun (WGS) entry which is preliminary data.</text>
</comment>
<organism evidence="1 2">
    <name type="scientific">Paradesertivirga mongoliensis</name>
    <dbReference type="NCBI Taxonomy" id="2100740"/>
    <lineage>
        <taxon>Bacteria</taxon>
        <taxon>Pseudomonadati</taxon>
        <taxon>Bacteroidota</taxon>
        <taxon>Sphingobacteriia</taxon>
        <taxon>Sphingobacteriales</taxon>
        <taxon>Sphingobacteriaceae</taxon>
        <taxon>Paradesertivirga</taxon>
    </lineage>
</organism>
<dbReference type="Proteomes" id="UP001597387">
    <property type="component" value="Unassembled WGS sequence"/>
</dbReference>
<evidence type="ECO:0000313" key="2">
    <source>
        <dbReference type="Proteomes" id="UP001597387"/>
    </source>
</evidence>
<evidence type="ECO:0000313" key="1">
    <source>
        <dbReference type="EMBL" id="MFD2163657.1"/>
    </source>
</evidence>
<keyword evidence="2" id="KW-1185">Reference proteome</keyword>
<accession>A0ABW4ZQA6</accession>
<gene>
    <name evidence="1" type="ORF">ACFSJU_14705</name>
</gene>
<dbReference type="EMBL" id="JBHUHZ010000002">
    <property type="protein sequence ID" value="MFD2163657.1"/>
    <property type="molecule type" value="Genomic_DNA"/>
</dbReference>